<name>D6Y0F2_BACIE</name>
<gene>
    <name evidence="3" type="ordered locus">Bsel_1023</name>
</gene>
<dbReference type="OrthoDB" id="9779910at2"/>
<dbReference type="CDD" id="cd06223">
    <property type="entry name" value="PRTases_typeI"/>
    <property type="match status" value="1"/>
</dbReference>
<sequence>MTGRTRCLICLGEADARLSWEALLNPWTEPSFLCKACRESLAPIHRIGCRQCGRPSLEEAYADPNRWHSSGKGPDEEELCRDCRNWLREKGNGVVMNRSLFSYNDGMKAIIAAYKYRGDAALAGLFVPGIQKLIQSSGADLVTVIPLAADRLYERGFNQAELLAGDRPLTPLLIRVGVTTGKQSKRGKEDRRRELDGVFSLVSSLPDLNGKTVCIIDDLYTTGSTLYSASALLYKAGAKHVVAVTAVRA</sequence>
<dbReference type="SUPFAM" id="SSF53271">
    <property type="entry name" value="PRTase-like"/>
    <property type="match status" value="1"/>
</dbReference>
<dbReference type="eggNOG" id="COG1040">
    <property type="taxonomic scope" value="Bacteria"/>
</dbReference>
<reference evidence="3" key="1">
    <citation type="submission" date="2009-10" db="EMBL/GenBank/DDBJ databases">
        <title>Complete sequence of Bacillus selenitireducens MLS10.</title>
        <authorList>
            <consortium name="US DOE Joint Genome Institute"/>
            <person name="Lucas S."/>
            <person name="Copeland A."/>
            <person name="Lapidus A."/>
            <person name="Glavina del Rio T."/>
            <person name="Dalin E."/>
            <person name="Tice H."/>
            <person name="Bruce D."/>
            <person name="Goodwin L."/>
            <person name="Pitluck S."/>
            <person name="Sims D."/>
            <person name="Brettin T."/>
            <person name="Detter J.C."/>
            <person name="Han C."/>
            <person name="Larimer F."/>
            <person name="Land M."/>
            <person name="Hauser L."/>
            <person name="Kyrpides N."/>
            <person name="Ovchinnikova G."/>
            <person name="Stolz J."/>
        </authorList>
    </citation>
    <scope>NUCLEOTIDE SEQUENCE [LARGE SCALE GENOMIC DNA]</scope>
    <source>
        <strain evidence="3">MLS10</strain>
    </source>
</reference>
<protein>
    <submittedName>
        <fullName evidence="3">Competence protein F</fullName>
    </submittedName>
</protein>
<comment type="similarity">
    <text evidence="1">Belongs to the ComF/GntX family.</text>
</comment>
<evidence type="ECO:0000313" key="4">
    <source>
        <dbReference type="Proteomes" id="UP000000271"/>
    </source>
</evidence>
<feature type="domain" description="Phosphoribosyltransferase" evidence="2">
    <location>
        <begin position="195"/>
        <end position="247"/>
    </location>
</feature>
<dbReference type="InterPro" id="IPR029057">
    <property type="entry name" value="PRTase-like"/>
</dbReference>
<dbReference type="Gene3D" id="3.40.50.2020">
    <property type="match status" value="1"/>
</dbReference>
<dbReference type="Proteomes" id="UP000000271">
    <property type="component" value="Chromosome"/>
</dbReference>
<evidence type="ECO:0000259" key="2">
    <source>
        <dbReference type="Pfam" id="PF00156"/>
    </source>
</evidence>
<keyword evidence="4" id="KW-1185">Reference proteome</keyword>
<evidence type="ECO:0000313" key="3">
    <source>
        <dbReference type="EMBL" id="ADH98543.1"/>
    </source>
</evidence>
<dbReference type="PANTHER" id="PTHR47505">
    <property type="entry name" value="DNA UTILIZATION PROTEIN YHGH"/>
    <property type="match status" value="1"/>
</dbReference>
<proteinExistence type="inferred from homology"/>
<evidence type="ECO:0000256" key="1">
    <source>
        <dbReference type="ARBA" id="ARBA00008007"/>
    </source>
</evidence>
<dbReference type="KEGG" id="bse:Bsel_1023"/>
<dbReference type="HOGENOM" id="CLU_054549_4_0_9"/>
<dbReference type="InterPro" id="IPR000836">
    <property type="entry name" value="PRTase_dom"/>
</dbReference>
<dbReference type="RefSeq" id="WP_013171968.1">
    <property type="nucleotide sequence ID" value="NC_014219.1"/>
</dbReference>
<dbReference type="EMBL" id="CP001791">
    <property type="protein sequence ID" value="ADH98543.1"/>
    <property type="molecule type" value="Genomic_DNA"/>
</dbReference>
<dbReference type="Pfam" id="PF00156">
    <property type="entry name" value="Pribosyltran"/>
    <property type="match status" value="1"/>
</dbReference>
<organism evidence="3 4">
    <name type="scientific">Bacillus selenitireducens (strain ATCC 700615 / DSM 15326 / MLS10)</name>
    <dbReference type="NCBI Taxonomy" id="439292"/>
    <lineage>
        <taxon>Bacteria</taxon>
        <taxon>Bacillati</taxon>
        <taxon>Bacillota</taxon>
        <taxon>Bacilli</taxon>
        <taxon>Bacillales</taxon>
        <taxon>Bacillaceae</taxon>
        <taxon>Salisediminibacterium</taxon>
    </lineage>
</organism>
<accession>D6Y0F2</accession>
<dbReference type="AlphaFoldDB" id="D6Y0F2"/>
<dbReference type="PANTHER" id="PTHR47505:SF1">
    <property type="entry name" value="DNA UTILIZATION PROTEIN YHGH"/>
    <property type="match status" value="1"/>
</dbReference>
<dbReference type="InterPro" id="IPR051910">
    <property type="entry name" value="ComF/GntX_DNA_util-trans"/>
</dbReference>
<dbReference type="STRING" id="439292.Bsel_1023"/>